<keyword evidence="2" id="KW-0812">Transmembrane</keyword>
<keyword evidence="2" id="KW-0472">Membrane</keyword>
<feature type="region of interest" description="Disordered" evidence="1">
    <location>
        <begin position="64"/>
        <end position="104"/>
    </location>
</feature>
<proteinExistence type="predicted"/>
<protein>
    <submittedName>
        <fullName evidence="3">Uncharacterized protein</fullName>
    </submittedName>
</protein>
<evidence type="ECO:0000313" key="4">
    <source>
        <dbReference type="Proteomes" id="UP000001307"/>
    </source>
</evidence>
<accession>E4X897</accession>
<gene>
    <name evidence="3" type="ORF">GSOID_T00004218001</name>
</gene>
<feature type="transmembrane region" description="Helical" evidence="2">
    <location>
        <begin position="39"/>
        <end position="59"/>
    </location>
</feature>
<dbReference type="AlphaFoldDB" id="E4X897"/>
<feature type="compositionally biased region" description="Basic and acidic residues" evidence="1">
    <location>
        <begin position="1"/>
        <end position="20"/>
    </location>
</feature>
<feature type="region of interest" description="Disordered" evidence="1">
    <location>
        <begin position="1"/>
        <end position="22"/>
    </location>
</feature>
<evidence type="ECO:0000256" key="2">
    <source>
        <dbReference type="SAM" id="Phobius"/>
    </source>
</evidence>
<evidence type="ECO:0000313" key="3">
    <source>
        <dbReference type="EMBL" id="CBY08205.1"/>
    </source>
</evidence>
<name>E4X897_OIKDI</name>
<reference evidence="3" key="1">
    <citation type="journal article" date="2010" name="Science">
        <title>Plasticity of animal genome architecture unmasked by rapid evolution of a pelagic tunicate.</title>
        <authorList>
            <person name="Denoeud F."/>
            <person name="Henriet S."/>
            <person name="Mungpakdee S."/>
            <person name="Aury J.M."/>
            <person name="Da Silva C."/>
            <person name="Brinkmann H."/>
            <person name="Mikhaleva J."/>
            <person name="Olsen L.C."/>
            <person name="Jubin C."/>
            <person name="Canestro C."/>
            <person name="Bouquet J.M."/>
            <person name="Danks G."/>
            <person name="Poulain J."/>
            <person name="Campsteijn C."/>
            <person name="Adamski M."/>
            <person name="Cross I."/>
            <person name="Yadetie F."/>
            <person name="Muffato M."/>
            <person name="Louis A."/>
            <person name="Butcher S."/>
            <person name="Tsagkogeorga G."/>
            <person name="Konrad A."/>
            <person name="Singh S."/>
            <person name="Jensen M.F."/>
            <person name="Cong E.H."/>
            <person name="Eikeseth-Otteraa H."/>
            <person name="Noel B."/>
            <person name="Anthouard V."/>
            <person name="Porcel B.M."/>
            <person name="Kachouri-Lafond R."/>
            <person name="Nishino A."/>
            <person name="Ugolini M."/>
            <person name="Chourrout P."/>
            <person name="Nishida H."/>
            <person name="Aasland R."/>
            <person name="Huzurbazar S."/>
            <person name="Westhof E."/>
            <person name="Delsuc F."/>
            <person name="Lehrach H."/>
            <person name="Reinhardt R."/>
            <person name="Weissenbach J."/>
            <person name="Roy S.W."/>
            <person name="Artiguenave F."/>
            <person name="Postlethwait J.H."/>
            <person name="Manak J.R."/>
            <person name="Thompson E.M."/>
            <person name="Jaillon O."/>
            <person name="Du Pasquier L."/>
            <person name="Boudinot P."/>
            <person name="Liberles D.A."/>
            <person name="Volff J.N."/>
            <person name="Philippe H."/>
            <person name="Lenhard B."/>
            <person name="Roest Crollius H."/>
            <person name="Wincker P."/>
            <person name="Chourrout D."/>
        </authorList>
    </citation>
    <scope>NUCLEOTIDE SEQUENCE [LARGE SCALE GENOMIC DNA]</scope>
</reference>
<dbReference type="InParanoid" id="E4X897"/>
<dbReference type="Proteomes" id="UP000001307">
    <property type="component" value="Unassembled WGS sequence"/>
</dbReference>
<evidence type="ECO:0000256" key="1">
    <source>
        <dbReference type="SAM" id="MobiDB-lite"/>
    </source>
</evidence>
<organism evidence="3">
    <name type="scientific">Oikopleura dioica</name>
    <name type="common">Tunicate</name>
    <dbReference type="NCBI Taxonomy" id="34765"/>
    <lineage>
        <taxon>Eukaryota</taxon>
        <taxon>Metazoa</taxon>
        <taxon>Chordata</taxon>
        <taxon>Tunicata</taxon>
        <taxon>Appendicularia</taxon>
        <taxon>Copelata</taxon>
        <taxon>Oikopleuridae</taxon>
        <taxon>Oikopleura</taxon>
    </lineage>
</organism>
<sequence>MQEELKELIEESSHEEEKTTTQKIQEFNGMMSTEGEKFWAIWGVLMAVVIVIILCFCYFNQDDSSTATDGRSSRNSRRHRAPYTATANYPGPPEDEGRQLGPTSLPSYKRTMIRLIGGSRTPPPEYKNLSQNHLSGNTSGGPPFLESMRSVITDSFMSWYSKDDDEEKNLKDVGASWLESTTEKLEEIREE</sequence>
<dbReference type="EMBL" id="FN653029">
    <property type="protein sequence ID" value="CBY08205.1"/>
    <property type="molecule type" value="Genomic_DNA"/>
</dbReference>
<keyword evidence="2" id="KW-1133">Transmembrane helix</keyword>
<keyword evidence="4" id="KW-1185">Reference proteome</keyword>
<dbReference type="OrthoDB" id="10331012at2759"/>